<feature type="domain" description="Multidrug resistance protein MdtA-like barrel-sandwich hybrid" evidence="4">
    <location>
        <begin position="73"/>
        <end position="212"/>
    </location>
</feature>
<feature type="coiled-coil region" evidence="2">
    <location>
        <begin position="122"/>
        <end position="185"/>
    </location>
</feature>
<protein>
    <submittedName>
        <fullName evidence="5">Efflux RND transporter periplasmic adaptor subunit</fullName>
    </submittedName>
</protein>
<dbReference type="NCBIfam" id="TIGR01730">
    <property type="entry name" value="RND_mfp"/>
    <property type="match status" value="1"/>
</dbReference>
<gene>
    <name evidence="5" type="ORF">EPA86_15940</name>
</gene>
<dbReference type="GO" id="GO:0015562">
    <property type="term" value="F:efflux transmembrane transporter activity"/>
    <property type="evidence" value="ECO:0007669"/>
    <property type="project" value="TreeGrafter"/>
</dbReference>
<dbReference type="Gene3D" id="2.40.420.20">
    <property type="match status" value="1"/>
</dbReference>
<feature type="region of interest" description="Disordered" evidence="3">
    <location>
        <begin position="393"/>
        <end position="423"/>
    </location>
</feature>
<accession>A0A502KRD6</accession>
<dbReference type="SUPFAM" id="SSF111369">
    <property type="entry name" value="HlyD-like secretion proteins"/>
    <property type="match status" value="1"/>
</dbReference>
<dbReference type="Gene3D" id="1.10.287.470">
    <property type="entry name" value="Helix hairpin bin"/>
    <property type="match status" value="1"/>
</dbReference>
<evidence type="ECO:0000256" key="1">
    <source>
        <dbReference type="ARBA" id="ARBA00009477"/>
    </source>
</evidence>
<dbReference type="AlphaFoldDB" id="A0A502KRD6"/>
<dbReference type="Gene3D" id="2.40.50.100">
    <property type="match status" value="1"/>
</dbReference>
<feature type="compositionally biased region" description="Basic and acidic residues" evidence="3">
    <location>
        <begin position="402"/>
        <end position="423"/>
    </location>
</feature>
<dbReference type="Gene3D" id="2.40.30.170">
    <property type="match status" value="1"/>
</dbReference>
<reference evidence="5 6" key="1">
    <citation type="submission" date="2019-01" db="EMBL/GenBank/DDBJ databases">
        <title>Litorilituus lipolytica sp. nov., isolated from intertidal sand of the Yellow Sea in China.</title>
        <authorList>
            <person name="Liu A."/>
        </authorList>
    </citation>
    <scope>NUCLEOTIDE SEQUENCE [LARGE SCALE GENOMIC DNA]</scope>
    <source>
        <strain evidence="5 6">RZ04</strain>
    </source>
</reference>
<dbReference type="InterPro" id="IPR006143">
    <property type="entry name" value="RND_pump_MFP"/>
</dbReference>
<dbReference type="GO" id="GO:1990281">
    <property type="term" value="C:efflux pump complex"/>
    <property type="evidence" value="ECO:0007669"/>
    <property type="project" value="TreeGrafter"/>
</dbReference>
<evidence type="ECO:0000259" key="4">
    <source>
        <dbReference type="Pfam" id="PF25917"/>
    </source>
</evidence>
<evidence type="ECO:0000256" key="2">
    <source>
        <dbReference type="SAM" id="Coils"/>
    </source>
</evidence>
<dbReference type="Proteomes" id="UP000315303">
    <property type="component" value="Unassembled WGS sequence"/>
</dbReference>
<dbReference type="PANTHER" id="PTHR30469">
    <property type="entry name" value="MULTIDRUG RESISTANCE PROTEIN MDTA"/>
    <property type="match status" value="1"/>
</dbReference>
<keyword evidence="6" id="KW-1185">Reference proteome</keyword>
<dbReference type="InterPro" id="IPR058625">
    <property type="entry name" value="MdtA-like_BSH"/>
</dbReference>
<dbReference type="PANTHER" id="PTHR30469:SF12">
    <property type="entry name" value="MULTIDRUG RESISTANCE PROTEIN MDTA"/>
    <property type="match status" value="1"/>
</dbReference>
<organism evidence="5 6">
    <name type="scientific">Litorilituus lipolyticus</name>
    <dbReference type="NCBI Taxonomy" id="2491017"/>
    <lineage>
        <taxon>Bacteria</taxon>
        <taxon>Pseudomonadati</taxon>
        <taxon>Pseudomonadota</taxon>
        <taxon>Gammaproteobacteria</taxon>
        <taxon>Alteromonadales</taxon>
        <taxon>Colwelliaceae</taxon>
        <taxon>Litorilituus</taxon>
    </lineage>
</organism>
<evidence type="ECO:0000256" key="3">
    <source>
        <dbReference type="SAM" id="MobiDB-lite"/>
    </source>
</evidence>
<sequence length="423" mass="46960">MNSLTKKLLPLVVLVGFILVAYTVTSFPPSAKKARTTNKPQLMVDVQTLSLRDLTLELSSYGTVKPRTQSMLLPQVSGQIMAISPNFQEGSFFKKGEVLVEIDNRDYQVEIKIAQATLFTAKQALSEERARVEQALQDWKRLGNEEQAPDLVLRKPQLLAAQANVLSAEAKLSKAELALERTRIKAPYDGRILNKFVDLGQVISMGNQLAEIYATDYVEIRLPLKNIDLPYIDLPENDLNNKLINKTYPQVSIFSEISIKQEWLGHIVRTEGAFDQNSQQLYVVAQVDDPYGISPRNNMPIKIGQYVSASIKGRTLNNVLAIPNSAIYQGSYVYLVKDNRLIRKELVIAWQNEELSLISSGLSENDLLVLTPLGQVTSGTLVTISSVDGVTRNKASSANSNAEKKGKGEFKNKGKHKVNGESK</sequence>
<dbReference type="EMBL" id="SAWY01000038">
    <property type="protein sequence ID" value="TPH12899.1"/>
    <property type="molecule type" value="Genomic_DNA"/>
</dbReference>
<proteinExistence type="inferred from homology"/>
<comment type="caution">
    <text evidence="5">The sequence shown here is derived from an EMBL/GenBank/DDBJ whole genome shotgun (WGS) entry which is preliminary data.</text>
</comment>
<dbReference type="Pfam" id="PF25917">
    <property type="entry name" value="BSH_RND"/>
    <property type="match status" value="1"/>
</dbReference>
<comment type="similarity">
    <text evidence="1">Belongs to the membrane fusion protein (MFP) (TC 8.A.1) family.</text>
</comment>
<dbReference type="RefSeq" id="WP_140605367.1">
    <property type="nucleotide sequence ID" value="NZ_SAWY01000038.1"/>
</dbReference>
<keyword evidence="2" id="KW-0175">Coiled coil</keyword>
<evidence type="ECO:0000313" key="5">
    <source>
        <dbReference type="EMBL" id="TPH12899.1"/>
    </source>
</evidence>
<dbReference type="OrthoDB" id="5730196at2"/>
<name>A0A502KRD6_9GAMM</name>
<evidence type="ECO:0000313" key="6">
    <source>
        <dbReference type="Proteomes" id="UP000315303"/>
    </source>
</evidence>